<dbReference type="Gene3D" id="3.40.50.720">
    <property type="entry name" value="NAD(P)-binding Rossmann-like Domain"/>
    <property type="match status" value="1"/>
</dbReference>
<dbReference type="Gene3D" id="3.90.180.10">
    <property type="entry name" value="Medium-chain alcohol dehydrogenases, catalytic domain"/>
    <property type="match status" value="1"/>
</dbReference>
<evidence type="ECO:0000313" key="5">
    <source>
        <dbReference type="Proteomes" id="UP000215355"/>
    </source>
</evidence>
<dbReference type="Proteomes" id="UP000215355">
    <property type="component" value="Chromosome 1"/>
</dbReference>
<dbReference type="RefSeq" id="WP_093099711.1">
    <property type="nucleotide sequence ID" value="NZ_DAMBSL010000018.1"/>
</dbReference>
<evidence type="ECO:0000259" key="3">
    <source>
        <dbReference type="SMART" id="SM00829"/>
    </source>
</evidence>
<keyword evidence="4" id="KW-0012">Acyltransferase</keyword>
<dbReference type="InterPro" id="IPR036291">
    <property type="entry name" value="NAD(P)-bd_dom_sf"/>
</dbReference>
<keyword evidence="2" id="KW-0560">Oxidoreductase</keyword>
<dbReference type="AlphaFoldDB" id="A0AAJ4XF16"/>
<dbReference type="InterPro" id="IPR020843">
    <property type="entry name" value="ER"/>
</dbReference>
<dbReference type="GO" id="GO:0070402">
    <property type="term" value="F:NADPH binding"/>
    <property type="evidence" value="ECO:0007669"/>
    <property type="project" value="TreeGrafter"/>
</dbReference>
<organism evidence="4 5">
    <name type="scientific">Sphingobacterium mizutaii</name>
    <dbReference type="NCBI Taxonomy" id="1010"/>
    <lineage>
        <taxon>Bacteria</taxon>
        <taxon>Pseudomonadati</taxon>
        <taxon>Bacteroidota</taxon>
        <taxon>Sphingobacteriia</taxon>
        <taxon>Sphingobacteriales</taxon>
        <taxon>Sphingobacteriaceae</taxon>
        <taxon>Sphingobacterium</taxon>
    </lineage>
</organism>
<keyword evidence="1" id="KW-0521">NADP</keyword>
<dbReference type="CDD" id="cd05289">
    <property type="entry name" value="MDR_like_2"/>
    <property type="match status" value="1"/>
</dbReference>
<evidence type="ECO:0000313" key="4">
    <source>
        <dbReference type="EMBL" id="SNV64193.1"/>
    </source>
</evidence>
<evidence type="ECO:0000256" key="2">
    <source>
        <dbReference type="ARBA" id="ARBA00023002"/>
    </source>
</evidence>
<dbReference type="SUPFAM" id="SSF51735">
    <property type="entry name" value="NAD(P)-binding Rossmann-fold domains"/>
    <property type="match status" value="1"/>
</dbReference>
<dbReference type="PANTHER" id="PTHR48106">
    <property type="entry name" value="QUINONE OXIDOREDUCTASE PIG3-RELATED"/>
    <property type="match status" value="1"/>
</dbReference>
<dbReference type="KEGG" id="smiz:4412673_03938"/>
<dbReference type="Pfam" id="PF08240">
    <property type="entry name" value="ADH_N"/>
    <property type="match status" value="1"/>
</dbReference>
<name>A0AAJ4XF16_9SPHI</name>
<evidence type="ECO:0000256" key="1">
    <source>
        <dbReference type="ARBA" id="ARBA00022857"/>
    </source>
</evidence>
<dbReference type="InterPro" id="IPR013154">
    <property type="entry name" value="ADH-like_N"/>
</dbReference>
<dbReference type="EMBL" id="LT906468">
    <property type="protein sequence ID" value="SNV64193.1"/>
    <property type="molecule type" value="Genomic_DNA"/>
</dbReference>
<dbReference type="EC" id="2.3.1.111" evidence="4"/>
<dbReference type="SUPFAM" id="SSF50129">
    <property type="entry name" value="GroES-like"/>
    <property type="match status" value="1"/>
</dbReference>
<feature type="domain" description="Enoyl reductase (ER)" evidence="3">
    <location>
        <begin position="10"/>
        <end position="304"/>
    </location>
</feature>
<dbReference type="SMART" id="SM00829">
    <property type="entry name" value="PKS_ER"/>
    <property type="match status" value="1"/>
</dbReference>
<dbReference type="GO" id="GO:0050111">
    <property type="term" value="F:mycocerosate synthase activity"/>
    <property type="evidence" value="ECO:0007669"/>
    <property type="project" value="UniProtKB-EC"/>
</dbReference>
<reference evidence="4 5" key="1">
    <citation type="submission" date="2017-06" db="EMBL/GenBank/DDBJ databases">
        <authorList>
            <consortium name="Pathogen Informatics"/>
        </authorList>
    </citation>
    <scope>NUCLEOTIDE SEQUENCE [LARGE SCALE GENOMIC DNA]</scope>
    <source>
        <strain evidence="4 5">NCTC12149</strain>
    </source>
</reference>
<keyword evidence="4" id="KW-0808">Transferase</keyword>
<proteinExistence type="predicted"/>
<sequence length="306" mass="33227">MKAIVYHEFGSLSSGEYKEQSGPEIKSGTLKIKVAYAGIIPFDIKVLDKTIPMPHLKFPFIPGAEFSGEVLEVAEDLKGWKRGDVVCGNPKKYGGAFAEEFVVKADEVCKVPKGMAMSLAAACPVSALAAWHGLFDAGKLEANQKVLIVGASGNVGSFAVQFAKQKKAEVYAVGSSRYEFNVLDLGADHYLDYKADDYLKGLPAFDLVLDMVGGKAQDQLIPLLKKGGRIVSLVQEPNEDLVKEYQVQAHLLNSGPNPKELEKILDQVTKGMIKVKGVEEYPLQDAVQAFAAMSDKDKNSKCLLKN</sequence>
<accession>A0AAJ4XF16</accession>
<dbReference type="Pfam" id="PF13602">
    <property type="entry name" value="ADH_zinc_N_2"/>
    <property type="match status" value="1"/>
</dbReference>
<protein>
    <submittedName>
        <fullName evidence="4">Mycocerosic acid synthase</fullName>
        <ecNumber evidence="4">2.3.1.111</ecNumber>
    </submittedName>
</protein>
<dbReference type="InterPro" id="IPR011032">
    <property type="entry name" value="GroES-like_sf"/>
</dbReference>
<dbReference type="GO" id="GO:0016651">
    <property type="term" value="F:oxidoreductase activity, acting on NAD(P)H"/>
    <property type="evidence" value="ECO:0007669"/>
    <property type="project" value="TreeGrafter"/>
</dbReference>
<gene>
    <name evidence="4" type="primary">mas</name>
    <name evidence="4" type="ORF">SAMEA4412673_03938</name>
</gene>